<evidence type="ECO:0000313" key="3">
    <source>
        <dbReference type="Proteomes" id="UP001649381"/>
    </source>
</evidence>
<proteinExistence type="predicted"/>
<protein>
    <recommendedName>
        <fullName evidence="4">DUF4025 domain-containing protein</fullName>
    </recommendedName>
</protein>
<feature type="region of interest" description="Disordered" evidence="1">
    <location>
        <begin position="1"/>
        <end position="68"/>
    </location>
</feature>
<evidence type="ECO:0000313" key="2">
    <source>
        <dbReference type="EMBL" id="MCF6136740.1"/>
    </source>
</evidence>
<keyword evidence="3" id="KW-1185">Reference proteome</keyword>
<feature type="compositionally biased region" description="Polar residues" evidence="1">
    <location>
        <begin position="24"/>
        <end position="42"/>
    </location>
</feature>
<name>A0ABS9GYH3_9BACL</name>
<reference evidence="2 3" key="1">
    <citation type="submission" date="2022-01" db="EMBL/GenBank/DDBJ databases">
        <title>Alkalihalobacillus sp. EGI L200015, a novel bacterium isolated from a salt lake sediment.</title>
        <authorList>
            <person name="Gao L."/>
            <person name="Fang B.-Z."/>
            <person name="Li W.-J."/>
        </authorList>
    </citation>
    <scope>NUCLEOTIDE SEQUENCE [LARGE SCALE GENOMIC DNA]</scope>
    <source>
        <strain evidence="2 3">KCTC 12718</strain>
    </source>
</reference>
<evidence type="ECO:0000256" key="1">
    <source>
        <dbReference type="SAM" id="MobiDB-lite"/>
    </source>
</evidence>
<gene>
    <name evidence="2" type="ORF">L2716_03295</name>
</gene>
<feature type="compositionally biased region" description="Basic and acidic residues" evidence="1">
    <location>
        <begin position="43"/>
        <end position="68"/>
    </location>
</feature>
<feature type="compositionally biased region" description="Basic and acidic residues" evidence="1">
    <location>
        <begin position="1"/>
        <end position="14"/>
    </location>
</feature>
<dbReference type="Proteomes" id="UP001649381">
    <property type="component" value="Unassembled WGS sequence"/>
</dbReference>
<dbReference type="EMBL" id="JAKIJS010000001">
    <property type="protein sequence ID" value="MCF6136740.1"/>
    <property type="molecule type" value="Genomic_DNA"/>
</dbReference>
<dbReference type="RefSeq" id="WP_236331749.1">
    <property type="nucleotide sequence ID" value="NZ_JAKIJS010000001.1"/>
</dbReference>
<comment type="caution">
    <text evidence="2">The sequence shown here is derived from an EMBL/GenBank/DDBJ whole genome shotgun (WGS) entry which is preliminary data.</text>
</comment>
<evidence type="ECO:0008006" key="4">
    <source>
        <dbReference type="Google" id="ProtNLM"/>
    </source>
</evidence>
<organism evidence="2 3">
    <name type="scientific">Pseudalkalibacillus berkeleyi</name>
    <dbReference type="NCBI Taxonomy" id="1069813"/>
    <lineage>
        <taxon>Bacteria</taxon>
        <taxon>Bacillati</taxon>
        <taxon>Bacillota</taxon>
        <taxon>Bacilli</taxon>
        <taxon>Bacillales</taxon>
        <taxon>Fictibacillaceae</taxon>
        <taxon>Pseudalkalibacillus</taxon>
    </lineage>
</organism>
<sequence>MGFNTDKKGKKQELMSDSALNPGYESSSLLNTIATSGNSVVSSHEDDRGLSDKDEIIEKELNQHNVNE</sequence>
<accession>A0ABS9GYH3</accession>